<reference evidence="3" key="1">
    <citation type="journal article" date="2019" name="Int. J. Syst. Evol. Microbiol.">
        <title>The Global Catalogue of Microorganisms (GCM) 10K type strain sequencing project: providing services to taxonomists for standard genome sequencing and annotation.</title>
        <authorList>
            <consortium name="The Broad Institute Genomics Platform"/>
            <consortium name="The Broad Institute Genome Sequencing Center for Infectious Disease"/>
            <person name="Wu L."/>
            <person name="Ma J."/>
        </authorList>
    </citation>
    <scope>NUCLEOTIDE SEQUENCE [LARGE SCALE GENOMIC DNA]</scope>
    <source>
        <strain evidence="3">KCTC 52490</strain>
    </source>
</reference>
<keyword evidence="3" id="KW-1185">Reference proteome</keyword>
<name>A0ABW6AGU9_9BACT</name>
<feature type="signal peptide" evidence="1">
    <location>
        <begin position="1"/>
        <end position="26"/>
    </location>
</feature>
<proteinExistence type="predicted"/>
<comment type="caution">
    <text evidence="2">The sequence shown here is derived from an EMBL/GenBank/DDBJ whole genome shotgun (WGS) entry which is preliminary data.</text>
</comment>
<sequence length="103" mass="12062">MIWKLYKMMATILFRCTILACFSADASGQIEVQTQKIRRLSRIVSCVRQYYGLHPNFVMDRYGNIEIYLKQHLSEQDWALLAQLQVIKLTPVHSHHNQVLDIA</sequence>
<organism evidence="2 3">
    <name type="scientific">Spirosoma flavum</name>
    <dbReference type="NCBI Taxonomy" id="2048557"/>
    <lineage>
        <taxon>Bacteria</taxon>
        <taxon>Pseudomonadati</taxon>
        <taxon>Bacteroidota</taxon>
        <taxon>Cytophagia</taxon>
        <taxon>Cytophagales</taxon>
        <taxon>Cytophagaceae</taxon>
        <taxon>Spirosoma</taxon>
    </lineage>
</organism>
<dbReference type="EMBL" id="JBHUOM010000002">
    <property type="protein sequence ID" value="MFD2933747.1"/>
    <property type="molecule type" value="Genomic_DNA"/>
</dbReference>
<dbReference type="Proteomes" id="UP001597512">
    <property type="component" value="Unassembled WGS sequence"/>
</dbReference>
<dbReference type="RefSeq" id="WP_381498445.1">
    <property type="nucleotide sequence ID" value="NZ_JBHUOM010000002.1"/>
</dbReference>
<evidence type="ECO:0000313" key="2">
    <source>
        <dbReference type="EMBL" id="MFD2933747.1"/>
    </source>
</evidence>
<keyword evidence="1" id="KW-0732">Signal</keyword>
<evidence type="ECO:0000256" key="1">
    <source>
        <dbReference type="SAM" id="SignalP"/>
    </source>
</evidence>
<gene>
    <name evidence="2" type="ORF">ACFS25_08125</name>
</gene>
<protein>
    <submittedName>
        <fullName evidence="2">Uncharacterized protein</fullName>
    </submittedName>
</protein>
<evidence type="ECO:0000313" key="3">
    <source>
        <dbReference type="Proteomes" id="UP001597512"/>
    </source>
</evidence>
<feature type="chain" id="PRO_5045812428" evidence="1">
    <location>
        <begin position="27"/>
        <end position="103"/>
    </location>
</feature>
<accession>A0ABW6AGU9</accession>